<dbReference type="RefSeq" id="WP_014962059.1">
    <property type="nucleotide sequence ID" value="NZ_CP007243.1"/>
</dbReference>
<keyword evidence="1" id="KW-1133">Transmembrane helix</keyword>
<dbReference type="EMBL" id="CP007243">
    <property type="protein sequence ID" value="AIA32022.1"/>
    <property type="molecule type" value="Genomic_DNA"/>
</dbReference>
<keyword evidence="1" id="KW-0812">Transmembrane</keyword>
<accession>A0A059Y3B1</accession>
<feature type="transmembrane region" description="Helical" evidence="1">
    <location>
        <begin position="46"/>
        <end position="66"/>
    </location>
</feature>
<dbReference type="Proteomes" id="UP000027059">
    <property type="component" value="Chromosome"/>
</dbReference>
<dbReference type="KEGG" id="lfp:Y981_12295"/>
<feature type="transmembrane region" description="Helical" evidence="1">
    <location>
        <begin position="97"/>
        <end position="117"/>
    </location>
</feature>
<protein>
    <submittedName>
        <fullName evidence="2">Uncharacterized protein</fullName>
    </submittedName>
</protein>
<feature type="transmembrane region" description="Helical" evidence="1">
    <location>
        <begin position="73"/>
        <end position="91"/>
    </location>
</feature>
<evidence type="ECO:0000313" key="3">
    <source>
        <dbReference type="Proteomes" id="UP000027059"/>
    </source>
</evidence>
<reference evidence="3" key="1">
    <citation type="submission" date="2014-02" db="EMBL/GenBank/DDBJ databases">
        <title>Complete genome sequence and comparative genomic analysis of the nitrogen-fixing bacterium Leptospirillum ferriphilum YSK.</title>
        <authorList>
            <person name="Guo X."/>
            <person name="Yin H."/>
            <person name="Liang Y."/>
            <person name="Hu Q."/>
            <person name="Ma L."/>
            <person name="Xiao Y."/>
            <person name="Zhang X."/>
            <person name="Qiu G."/>
            <person name="Liu X."/>
        </authorList>
    </citation>
    <scope>NUCLEOTIDE SEQUENCE [LARGE SCALE GENOMIC DNA]</scope>
    <source>
        <strain evidence="3">YSK</strain>
    </source>
</reference>
<proteinExistence type="predicted"/>
<sequence length="164" mass="18857">MRNSWTRMGIACLLLLGGSSIQNSGGLWEAGVDWLLLTLFFVMRNMTPWGVFLMGLSVGLLVSVLNMGSWGEWIFRAEWASFLVYFLYPLIRWDYPRNAILAFWSVMTVYLFGVWGVKEFLGEPQSFHRIVQDTETEINTGIMATFLILGIYGTRLLRGWMPVR</sequence>
<evidence type="ECO:0000256" key="1">
    <source>
        <dbReference type="SAM" id="Phobius"/>
    </source>
</evidence>
<keyword evidence="3" id="KW-1185">Reference proteome</keyword>
<reference evidence="2 3" key="2">
    <citation type="journal article" date="2015" name="Biomed. Res. Int.">
        <title>Effects of Arsenite Resistance on the Growth and Functional Gene Expression of Leptospirillum ferriphilum and Acidithiobacillus thiooxidans in Pure Culture and Coculture.</title>
        <authorList>
            <person name="Jiang H."/>
            <person name="Liang Y."/>
            <person name="Yin H."/>
            <person name="Xiao Y."/>
            <person name="Guo X."/>
            <person name="Xu Y."/>
            <person name="Hu Q."/>
            <person name="Liu H."/>
            <person name="Liu X."/>
        </authorList>
    </citation>
    <scope>NUCLEOTIDE SEQUENCE [LARGE SCALE GENOMIC DNA]</scope>
    <source>
        <strain evidence="2 3">YSK</strain>
    </source>
</reference>
<evidence type="ECO:0000313" key="2">
    <source>
        <dbReference type="EMBL" id="AIA32022.1"/>
    </source>
</evidence>
<name>A0A059Y3B1_9BACT</name>
<dbReference type="HOGENOM" id="CLU_1675722_0_0_0"/>
<keyword evidence="1" id="KW-0472">Membrane</keyword>
<organism evidence="2 3">
    <name type="scientific">Leptospirillum ferriphilum YSK</name>
    <dbReference type="NCBI Taxonomy" id="1441628"/>
    <lineage>
        <taxon>Bacteria</taxon>
        <taxon>Pseudomonadati</taxon>
        <taxon>Nitrospirota</taxon>
        <taxon>Nitrospiria</taxon>
        <taxon>Nitrospirales</taxon>
        <taxon>Nitrospiraceae</taxon>
        <taxon>Leptospirillum</taxon>
    </lineage>
</organism>
<feature type="transmembrane region" description="Helical" evidence="1">
    <location>
        <begin position="138"/>
        <end position="157"/>
    </location>
</feature>
<dbReference type="AlphaFoldDB" id="A0A059Y3B1"/>
<gene>
    <name evidence="2" type="ORF">Y981_12295</name>
</gene>